<dbReference type="EMBL" id="GECZ01029786">
    <property type="protein sequence ID" value="JAS39983.1"/>
    <property type="molecule type" value="Transcribed_RNA"/>
</dbReference>
<feature type="non-terminal residue" evidence="2">
    <location>
        <position position="106"/>
    </location>
</feature>
<protein>
    <submittedName>
        <fullName evidence="2">Uncharacterized protein</fullName>
    </submittedName>
</protein>
<evidence type="ECO:0000313" key="2">
    <source>
        <dbReference type="EMBL" id="JAS39983.1"/>
    </source>
</evidence>
<proteinExistence type="predicted"/>
<organism evidence="2">
    <name type="scientific">Cuerna arida</name>
    <dbReference type="NCBI Taxonomy" id="1464854"/>
    <lineage>
        <taxon>Eukaryota</taxon>
        <taxon>Metazoa</taxon>
        <taxon>Ecdysozoa</taxon>
        <taxon>Arthropoda</taxon>
        <taxon>Hexapoda</taxon>
        <taxon>Insecta</taxon>
        <taxon>Pterygota</taxon>
        <taxon>Neoptera</taxon>
        <taxon>Paraneoptera</taxon>
        <taxon>Hemiptera</taxon>
        <taxon>Auchenorrhyncha</taxon>
        <taxon>Membracoidea</taxon>
        <taxon>Cicadellidae</taxon>
        <taxon>Cicadellinae</taxon>
        <taxon>Proconiini</taxon>
        <taxon>Cuerna</taxon>
    </lineage>
</organism>
<reference evidence="2" key="1">
    <citation type="submission" date="2015-11" db="EMBL/GenBank/DDBJ databases">
        <title>De novo transcriptome assembly of four potential Pierce s Disease insect vectors from Arizona vineyards.</title>
        <authorList>
            <person name="Tassone E.E."/>
        </authorList>
    </citation>
    <scope>NUCLEOTIDE SEQUENCE</scope>
</reference>
<name>A0A1B6EQ88_9HEMI</name>
<dbReference type="AlphaFoldDB" id="A0A1B6EQ88"/>
<keyword evidence="1" id="KW-0732">Signal</keyword>
<gene>
    <name evidence="2" type="ORF">g.331</name>
</gene>
<feature type="signal peptide" evidence="1">
    <location>
        <begin position="1"/>
        <end position="15"/>
    </location>
</feature>
<evidence type="ECO:0000256" key="1">
    <source>
        <dbReference type="SAM" id="SignalP"/>
    </source>
</evidence>
<feature type="chain" id="PRO_5012068418" evidence="1">
    <location>
        <begin position="16"/>
        <end position="106"/>
    </location>
</feature>
<sequence length="106" mass="11109">MQGLIALTLVALAYADPVYYKTNGVAPLPAFVRAASPSFPYKWVGAYSTPAVNAAPGYPVAVASDDAQNLNAASKVLAFDHAGVPVSYSPVSYAPASYAPYYRSFV</sequence>
<accession>A0A1B6EQ88</accession>